<feature type="transmembrane region" description="Helical" evidence="14">
    <location>
        <begin position="87"/>
        <end position="107"/>
    </location>
</feature>
<feature type="transmembrane region" description="Helical" evidence="14">
    <location>
        <begin position="191"/>
        <end position="213"/>
    </location>
</feature>
<evidence type="ECO:0000256" key="5">
    <source>
        <dbReference type="ARBA" id="ARBA00022692"/>
    </source>
</evidence>
<dbReference type="PANTHER" id="PTHR13046">
    <property type="entry name" value="PROTEASE U48 CAAX PRENYL PROTEASE RCE1"/>
    <property type="match status" value="1"/>
</dbReference>
<comment type="subcellular location">
    <subcellularLocation>
        <location evidence="1">Endoplasmic reticulum membrane</location>
        <topology evidence="1">Multi-pass membrane protein</topology>
    </subcellularLocation>
</comment>
<evidence type="ECO:0000256" key="13">
    <source>
        <dbReference type="ARBA" id="ARBA00049763"/>
    </source>
</evidence>
<proteinExistence type="inferred from homology"/>
<evidence type="ECO:0000313" key="17">
    <source>
        <dbReference type="EMBL" id="TGZ68859.1"/>
    </source>
</evidence>
<keyword evidence="7" id="KW-0256">Endoplasmic reticulum</keyword>
<comment type="caution">
    <text evidence="17">The sequence shown here is derived from an EMBL/GenBank/DDBJ whole genome shotgun (WGS) entry which is preliminary data.</text>
</comment>
<feature type="transmembrane region" description="Helical" evidence="14">
    <location>
        <begin position="250"/>
        <end position="269"/>
    </location>
</feature>
<reference evidence="17 18" key="1">
    <citation type="journal article" date="2019" name="BMC Genomics">
        <title>New insights from Opisthorchis felineus genome: update on genomics of the epidemiologically important liver flukes.</title>
        <authorList>
            <person name="Ershov N.I."/>
            <person name="Mordvinov V.A."/>
            <person name="Prokhortchouk E.B."/>
            <person name="Pakharukova M.Y."/>
            <person name="Gunbin K.V."/>
            <person name="Ustyantsev K."/>
            <person name="Genaev M.A."/>
            <person name="Blinov A.G."/>
            <person name="Mazur A."/>
            <person name="Boulygina E."/>
            <person name="Tsygankova S."/>
            <person name="Khrameeva E."/>
            <person name="Chekanov N."/>
            <person name="Fan G."/>
            <person name="Xiao A."/>
            <person name="Zhang H."/>
            <person name="Xu X."/>
            <person name="Yang H."/>
            <person name="Solovyev V."/>
            <person name="Lee S.M."/>
            <person name="Liu X."/>
            <person name="Afonnikov D.A."/>
            <person name="Skryabin K.G."/>
        </authorList>
    </citation>
    <scope>NUCLEOTIDE SEQUENCE [LARGE SCALE GENOMIC DNA]</scope>
    <source>
        <strain evidence="17">AK-0245</strain>
        <tissue evidence="17">Whole organism</tissue>
    </source>
</reference>
<gene>
    <name evidence="17" type="ORF">CRM22_004045</name>
</gene>
<evidence type="ECO:0000256" key="9">
    <source>
        <dbReference type="ARBA" id="ARBA00023136"/>
    </source>
</evidence>
<feature type="transmembrane region" description="Helical" evidence="14">
    <location>
        <begin position="6"/>
        <end position="28"/>
    </location>
</feature>
<sequence>MMPEWATLYCLAYAVLFIVGLYFCGSNYSRNHPTTIRNRFLSISFVCVLIMCHISRFIHKPGYSLLDPYAYQWHKVFIRLDHLWESIAVPFILTLILYLGTIVDDLCCGRASLIFDRYFWETRFFHLVGVRNLLVAPLAEELIFRACIIFHLQRLYPSCHELCIISPLFFSIAHFHHIYERVYDGENLRRAFLSALFQVGYTTVFGAYSGFLMLRTGNILSAVVAHSLCNFMGLPDAMGAIERAKYRWGLLGQLLAICAHVGGIVLWGLNLYSMTEPELFGNRMQLLNMTCVERLKGNVSFESVGPIVDSCLIDHERVGPTELHELTSLTAFLDGTYFVLRQLLSRFKAMKRKNENKSEPYYENALSVMDLLLCPTRTPSDILGEPIKPKSEMARNTRISYLRHLLTHVWISFLDNQLPDELMLKALRLLGDDRVGRLSDARQLADYVIPVFDLPATGDTVQLDNDLLVPPSWSRAVSRAVLALVHKGGLNYPRLYPRLYELLDDSLLHCPEAERFLLDLDLYLSSLHLAVGVVAAFIKRLSQLALVAPMRLTPAFLLLIHNALKRHPKCGILVNRTRRHPQPETGEPSVGDPYRWNTNNLESSGAMESSLWEVASLVHHHSTLISSLAQDICHPNPESVIVDSTSPSTLIRQQILDLTEISEDVQRNLSILSKSNAQMPMLQALDGWIV</sequence>
<evidence type="ECO:0000256" key="4">
    <source>
        <dbReference type="ARBA" id="ARBA00022670"/>
    </source>
</evidence>
<comment type="similarity">
    <text evidence="3">Belongs to the CBF/MAK21 family.</text>
</comment>
<comment type="catalytic activity">
    <reaction evidence="11">
        <text>Hydrolyzes the peptide bond -P2-(S-farnesyl or geranylgeranyl)C-P1'-P2'-P3'-COOH where P1' and P2' are amino acids with aliphatic sidechains and P3' is any C-terminal residue.</text>
        <dbReference type="EC" id="3.4.26.1"/>
    </reaction>
</comment>
<evidence type="ECO:0000313" key="18">
    <source>
        <dbReference type="Proteomes" id="UP000308267"/>
    </source>
</evidence>
<evidence type="ECO:0000256" key="3">
    <source>
        <dbReference type="ARBA" id="ARBA00007797"/>
    </source>
</evidence>
<dbReference type="GO" id="GO:0005634">
    <property type="term" value="C:nucleus"/>
    <property type="evidence" value="ECO:0007669"/>
    <property type="project" value="UniProtKB-ARBA"/>
</dbReference>
<dbReference type="InterPro" id="IPR003675">
    <property type="entry name" value="Rce1/LyrA-like_dom"/>
</dbReference>
<keyword evidence="18" id="KW-1185">Reference proteome</keyword>
<dbReference type="PANTHER" id="PTHR13046:SF0">
    <property type="entry name" value="CAAX PRENYL PROTEASE 2"/>
    <property type="match status" value="1"/>
</dbReference>
<feature type="transmembrane region" description="Helical" evidence="14">
    <location>
        <begin position="219"/>
        <end position="238"/>
    </location>
</feature>
<evidence type="ECO:0000259" key="15">
    <source>
        <dbReference type="Pfam" id="PF02517"/>
    </source>
</evidence>
<evidence type="ECO:0000256" key="6">
    <source>
        <dbReference type="ARBA" id="ARBA00022801"/>
    </source>
</evidence>
<dbReference type="EC" id="3.4.26.1" evidence="12"/>
<evidence type="ECO:0000256" key="7">
    <source>
        <dbReference type="ARBA" id="ARBA00022824"/>
    </source>
</evidence>
<keyword evidence="4" id="KW-0645">Protease</keyword>
<feature type="transmembrane region" description="Helical" evidence="14">
    <location>
        <begin position="40"/>
        <end position="58"/>
    </location>
</feature>
<evidence type="ECO:0000256" key="12">
    <source>
        <dbReference type="ARBA" id="ARBA00049729"/>
    </source>
</evidence>
<dbReference type="Proteomes" id="UP000308267">
    <property type="component" value="Unassembled WGS sequence"/>
</dbReference>
<evidence type="ECO:0000256" key="14">
    <source>
        <dbReference type="SAM" id="Phobius"/>
    </source>
</evidence>
<dbReference type="GO" id="GO:0071586">
    <property type="term" value="P:CAAX-box protein processing"/>
    <property type="evidence" value="ECO:0007669"/>
    <property type="project" value="InterPro"/>
</dbReference>
<accession>A0A4S2M3D0</accession>
<dbReference type="InterPro" id="IPR039731">
    <property type="entry name" value="Rce1"/>
</dbReference>
<dbReference type="Pfam" id="PF02517">
    <property type="entry name" value="Rce1-like"/>
    <property type="match status" value="1"/>
</dbReference>
<dbReference type="InterPro" id="IPR005612">
    <property type="entry name" value="CCAAT-binding_factor"/>
</dbReference>
<name>A0A4S2M3D0_OPIFE</name>
<evidence type="ECO:0000256" key="8">
    <source>
        <dbReference type="ARBA" id="ARBA00022989"/>
    </source>
</evidence>
<feature type="domain" description="CCAAT-binding factor" evidence="16">
    <location>
        <begin position="483"/>
        <end position="629"/>
    </location>
</feature>
<protein>
    <recommendedName>
        <fullName evidence="13">CAAX prenyl protease 2</fullName>
        <ecNumber evidence="12">3.4.26.1</ecNumber>
    </recommendedName>
    <alternativeName>
        <fullName evidence="10">Farnesylated proteins-converting enzyme 2</fullName>
    </alternativeName>
</protein>
<dbReference type="EMBL" id="SJOL01006342">
    <property type="protein sequence ID" value="TGZ68859.1"/>
    <property type="molecule type" value="Genomic_DNA"/>
</dbReference>
<keyword evidence="5 14" id="KW-0812">Transmembrane</keyword>
<evidence type="ECO:0000256" key="2">
    <source>
        <dbReference type="ARBA" id="ARBA00006897"/>
    </source>
</evidence>
<feature type="domain" description="CAAX prenyl protease 2/Lysostaphin resistance protein A-like" evidence="15">
    <location>
        <begin position="126"/>
        <end position="232"/>
    </location>
</feature>
<dbReference type="STRING" id="147828.A0A4S2M3D0"/>
<comment type="similarity">
    <text evidence="2">Belongs to the peptidase U48 family.</text>
</comment>
<dbReference type="GO" id="GO:0005789">
    <property type="term" value="C:endoplasmic reticulum membrane"/>
    <property type="evidence" value="ECO:0007669"/>
    <property type="project" value="UniProtKB-SubCell"/>
</dbReference>
<dbReference type="AlphaFoldDB" id="A0A4S2M3D0"/>
<dbReference type="OrthoDB" id="271604at2759"/>
<evidence type="ECO:0000256" key="1">
    <source>
        <dbReference type="ARBA" id="ARBA00004477"/>
    </source>
</evidence>
<evidence type="ECO:0000256" key="11">
    <source>
        <dbReference type="ARBA" id="ARBA00047280"/>
    </source>
</evidence>
<dbReference type="GO" id="GO:0004222">
    <property type="term" value="F:metalloendopeptidase activity"/>
    <property type="evidence" value="ECO:0007669"/>
    <property type="project" value="InterPro"/>
</dbReference>
<evidence type="ECO:0000256" key="10">
    <source>
        <dbReference type="ARBA" id="ARBA00032607"/>
    </source>
</evidence>
<keyword evidence="9 14" id="KW-0472">Membrane</keyword>
<keyword evidence="8 14" id="KW-1133">Transmembrane helix</keyword>
<dbReference type="Pfam" id="PF03914">
    <property type="entry name" value="CBF"/>
    <property type="match status" value="1"/>
</dbReference>
<keyword evidence="6" id="KW-0378">Hydrolase</keyword>
<evidence type="ECO:0000259" key="16">
    <source>
        <dbReference type="Pfam" id="PF03914"/>
    </source>
</evidence>
<organism evidence="17 18">
    <name type="scientific">Opisthorchis felineus</name>
    <dbReference type="NCBI Taxonomy" id="147828"/>
    <lineage>
        <taxon>Eukaryota</taxon>
        <taxon>Metazoa</taxon>
        <taxon>Spiralia</taxon>
        <taxon>Lophotrochozoa</taxon>
        <taxon>Platyhelminthes</taxon>
        <taxon>Trematoda</taxon>
        <taxon>Digenea</taxon>
        <taxon>Opisthorchiida</taxon>
        <taxon>Opisthorchiata</taxon>
        <taxon>Opisthorchiidae</taxon>
        <taxon>Opisthorchis</taxon>
    </lineage>
</organism>